<dbReference type="OrthoDB" id="1436613at2759"/>
<dbReference type="InterPro" id="IPR012337">
    <property type="entry name" value="RNaseH-like_sf"/>
</dbReference>
<dbReference type="Proteomes" id="UP000634136">
    <property type="component" value="Unassembled WGS sequence"/>
</dbReference>
<dbReference type="CDD" id="cd06222">
    <property type="entry name" value="RNase_H_like"/>
    <property type="match status" value="1"/>
</dbReference>
<evidence type="ECO:0000313" key="4">
    <source>
        <dbReference type="Proteomes" id="UP000634136"/>
    </source>
</evidence>
<protein>
    <submittedName>
        <fullName evidence="3">Uncharacterized protein</fullName>
    </submittedName>
</protein>
<gene>
    <name evidence="3" type="ORF">G2W53_017985</name>
</gene>
<dbReference type="GO" id="GO:0004523">
    <property type="term" value="F:RNA-DNA hybrid ribonuclease activity"/>
    <property type="evidence" value="ECO:0007669"/>
    <property type="project" value="InterPro"/>
</dbReference>
<organism evidence="3 4">
    <name type="scientific">Senna tora</name>
    <dbReference type="NCBI Taxonomy" id="362788"/>
    <lineage>
        <taxon>Eukaryota</taxon>
        <taxon>Viridiplantae</taxon>
        <taxon>Streptophyta</taxon>
        <taxon>Embryophyta</taxon>
        <taxon>Tracheophyta</taxon>
        <taxon>Spermatophyta</taxon>
        <taxon>Magnoliopsida</taxon>
        <taxon>eudicotyledons</taxon>
        <taxon>Gunneridae</taxon>
        <taxon>Pentapetalae</taxon>
        <taxon>rosids</taxon>
        <taxon>fabids</taxon>
        <taxon>Fabales</taxon>
        <taxon>Fabaceae</taxon>
        <taxon>Caesalpinioideae</taxon>
        <taxon>Cassia clade</taxon>
        <taxon>Senna</taxon>
    </lineage>
</organism>
<feature type="domain" description="Reverse transcriptase zinc-binding" evidence="2">
    <location>
        <begin position="20"/>
        <end position="85"/>
    </location>
</feature>
<evidence type="ECO:0000313" key="3">
    <source>
        <dbReference type="EMBL" id="KAF7826821.1"/>
    </source>
</evidence>
<dbReference type="InterPro" id="IPR044730">
    <property type="entry name" value="RNase_H-like_dom_plant"/>
</dbReference>
<dbReference type="Pfam" id="PF13456">
    <property type="entry name" value="RVT_3"/>
    <property type="match status" value="1"/>
</dbReference>
<dbReference type="AlphaFoldDB" id="A0A834WPH1"/>
<evidence type="ECO:0000259" key="2">
    <source>
        <dbReference type="Pfam" id="PF13966"/>
    </source>
</evidence>
<dbReference type="InterPro" id="IPR053151">
    <property type="entry name" value="RNase_H-like"/>
</dbReference>
<dbReference type="PANTHER" id="PTHR47723">
    <property type="entry name" value="OS05G0353850 PROTEIN"/>
    <property type="match status" value="1"/>
</dbReference>
<keyword evidence="4" id="KW-1185">Reference proteome</keyword>
<accession>A0A834WPH1</accession>
<dbReference type="InterPro" id="IPR036397">
    <property type="entry name" value="RNaseH_sf"/>
</dbReference>
<feature type="domain" description="RNase H type-1" evidence="1">
    <location>
        <begin position="197"/>
        <end position="317"/>
    </location>
</feature>
<dbReference type="Gene3D" id="3.30.420.10">
    <property type="entry name" value="Ribonuclease H-like superfamily/Ribonuclease H"/>
    <property type="match status" value="1"/>
</dbReference>
<evidence type="ECO:0000259" key="1">
    <source>
        <dbReference type="Pfam" id="PF13456"/>
    </source>
</evidence>
<name>A0A834WPH1_9FABA</name>
<comment type="caution">
    <text evidence="3">The sequence shown here is derived from an EMBL/GenBank/DDBJ whole genome shotgun (WGS) entry which is preliminary data.</text>
</comment>
<sequence>MIFLFSIIHGINRSLFWILFHEIWKWPVHERIRSFIWLLAHGKILTSSHRLHRNLTNNASCPRCGREEETVLHAIRDCDVVAELWMRFLSLHRWNTFSSLDLGDWIEWNSKIHAGNDLSENWQSTFGVTCWYVWKNRNLLVFENHTPNMQDLFFQILYMVKDTLTSNSIMKNMRVKPSKSIKMIGWEPPDRDRVKCNVDGSFLDLTRTAACGGLARDASGNFLFSFCHRIGTCDILWAELRGILDGLELLWNKGFRKVVIECDSEVALELVENGTTENHPCSGLVHQIRSLVDRNWDVNLVHAFWEANQAADLMAKMSHTLPEGLHVFCYPHKDLGYILAADLYGPLVPRVCVC</sequence>
<dbReference type="EMBL" id="JAAIUW010000006">
    <property type="protein sequence ID" value="KAF7826821.1"/>
    <property type="molecule type" value="Genomic_DNA"/>
</dbReference>
<dbReference type="InterPro" id="IPR026960">
    <property type="entry name" value="RVT-Znf"/>
</dbReference>
<reference evidence="3" key="1">
    <citation type="submission" date="2020-09" db="EMBL/GenBank/DDBJ databases">
        <title>Genome-Enabled Discovery of Anthraquinone Biosynthesis in Senna tora.</title>
        <authorList>
            <person name="Kang S.-H."/>
            <person name="Pandey R.P."/>
            <person name="Lee C.-M."/>
            <person name="Sim J.-S."/>
            <person name="Jeong J.-T."/>
            <person name="Choi B.-S."/>
            <person name="Jung M."/>
            <person name="Ginzburg D."/>
            <person name="Zhao K."/>
            <person name="Won S.Y."/>
            <person name="Oh T.-J."/>
            <person name="Yu Y."/>
            <person name="Kim N.-H."/>
            <person name="Lee O.R."/>
            <person name="Lee T.-H."/>
            <person name="Bashyal P."/>
            <person name="Kim T.-S."/>
            <person name="Lee W.-H."/>
            <person name="Kawkins C."/>
            <person name="Kim C.-K."/>
            <person name="Kim J.S."/>
            <person name="Ahn B.O."/>
            <person name="Rhee S.Y."/>
            <person name="Sohng J.K."/>
        </authorList>
    </citation>
    <scope>NUCLEOTIDE SEQUENCE</scope>
    <source>
        <tissue evidence="3">Leaf</tissue>
    </source>
</reference>
<dbReference type="SUPFAM" id="SSF53098">
    <property type="entry name" value="Ribonuclease H-like"/>
    <property type="match status" value="1"/>
</dbReference>
<dbReference type="PANTHER" id="PTHR47723:SF19">
    <property type="entry name" value="POLYNUCLEOTIDYL TRANSFERASE, RIBONUCLEASE H-LIKE SUPERFAMILY PROTEIN"/>
    <property type="match status" value="1"/>
</dbReference>
<dbReference type="Pfam" id="PF13966">
    <property type="entry name" value="zf-RVT"/>
    <property type="match status" value="1"/>
</dbReference>
<dbReference type="InterPro" id="IPR002156">
    <property type="entry name" value="RNaseH_domain"/>
</dbReference>
<dbReference type="GO" id="GO:0003676">
    <property type="term" value="F:nucleic acid binding"/>
    <property type="evidence" value="ECO:0007669"/>
    <property type="project" value="InterPro"/>
</dbReference>
<proteinExistence type="predicted"/>